<reference evidence="2 3" key="1">
    <citation type="submission" date="2018-05" db="EMBL/GenBank/DDBJ databases">
        <title>Spiribacter halobius sp. nov., a moderately halophilic bacterium isolated from marine solar saltern.</title>
        <authorList>
            <person name="Zheng W.-S."/>
            <person name="Lu D.-C."/>
            <person name="Du Z.-J."/>
        </authorList>
    </citation>
    <scope>NUCLEOTIDE SEQUENCE [LARGE SCALE GENOMIC DNA]</scope>
    <source>
        <strain evidence="2 3">E85</strain>
    </source>
</reference>
<dbReference type="SUPFAM" id="SSF54593">
    <property type="entry name" value="Glyoxalase/Bleomycin resistance protein/Dihydroxybiphenyl dioxygenase"/>
    <property type="match status" value="1"/>
</dbReference>
<dbReference type="EMBL" id="QFFI01000002">
    <property type="protein sequence ID" value="PWG65392.1"/>
    <property type="molecule type" value="Genomic_DNA"/>
</dbReference>
<comment type="caution">
    <text evidence="2">The sequence shown here is derived from an EMBL/GenBank/DDBJ whole genome shotgun (WGS) entry which is preliminary data.</text>
</comment>
<dbReference type="Proteomes" id="UP000245474">
    <property type="component" value="Unassembled WGS sequence"/>
</dbReference>
<dbReference type="CDD" id="cd07247">
    <property type="entry name" value="SgaA_N_like"/>
    <property type="match status" value="1"/>
</dbReference>
<name>A0A2U2N8J5_9GAMM</name>
<evidence type="ECO:0000313" key="3">
    <source>
        <dbReference type="Proteomes" id="UP000245474"/>
    </source>
</evidence>
<dbReference type="InterPro" id="IPR029068">
    <property type="entry name" value="Glyas_Bleomycin-R_OHBP_Dase"/>
</dbReference>
<dbReference type="OrthoDB" id="9793039at2"/>
<proteinExistence type="predicted"/>
<dbReference type="Gene3D" id="3.10.180.10">
    <property type="entry name" value="2,3-Dihydroxybiphenyl 1,2-Dioxygenase, domain 1"/>
    <property type="match status" value="1"/>
</dbReference>
<keyword evidence="3" id="KW-1185">Reference proteome</keyword>
<feature type="domain" description="VOC" evidence="1">
    <location>
        <begin position="11"/>
        <end position="128"/>
    </location>
</feature>
<dbReference type="InterPro" id="IPR037523">
    <property type="entry name" value="VOC_core"/>
</dbReference>
<dbReference type="InterPro" id="IPR041581">
    <property type="entry name" value="Glyoxalase_6"/>
</dbReference>
<dbReference type="PANTHER" id="PTHR33993:SF14">
    <property type="entry name" value="GB|AAF24581.1"/>
    <property type="match status" value="1"/>
</dbReference>
<protein>
    <recommendedName>
        <fullName evidence="1">VOC domain-containing protein</fullName>
    </recommendedName>
</protein>
<dbReference type="PROSITE" id="PS51819">
    <property type="entry name" value="VOC"/>
    <property type="match status" value="1"/>
</dbReference>
<dbReference type="RefSeq" id="WP_109675430.1">
    <property type="nucleotide sequence ID" value="NZ_CP086615.1"/>
</dbReference>
<evidence type="ECO:0000259" key="1">
    <source>
        <dbReference type="PROSITE" id="PS51819"/>
    </source>
</evidence>
<evidence type="ECO:0000313" key="2">
    <source>
        <dbReference type="EMBL" id="PWG65392.1"/>
    </source>
</evidence>
<dbReference type="Pfam" id="PF18029">
    <property type="entry name" value="Glyoxalase_6"/>
    <property type="match status" value="1"/>
</dbReference>
<gene>
    <name evidence="2" type="ORF">DEM34_01215</name>
</gene>
<dbReference type="AlphaFoldDB" id="A0A2U2N8J5"/>
<accession>A0A2U2N8J5</accession>
<dbReference type="InterPro" id="IPR052164">
    <property type="entry name" value="Anthracycline_SecMetBiosynth"/>
</dbReference>
<sequence length="139" mass="14875">MTAMAHPEPGGCCWIDLAAADAGSAAAFYSGLFGWEVSAGRLAGGDLLRLEHRGRPLGSIYQLDRRQLEAGAPSHWTPYIAVDCLEQAILQAEELGGRVLVRCFEAPGQVRVGLVMDPVGALIGLWEPAARARQEDHVP</sequence>
<dbReference type="PANTHER" id="PTHR33993">
    <property type="entry name" value="GLYOXALASE-RELATED"/>
    <property type="match status" value="1"/>
</dbReference>
<organism evidence="2 3">
    <name type="scientific">Sediminicurvatus halobius</name>
    <dbReference type="NCBI Taxonomy" id="2182432"/>
    <lineage>
        <taxon>Bacteria</taxon>
        <taxon>Pseudomonadati</taxon>
        <taxon>Pseudomonadota</taxon>
        <taxon>Gammaproteobacteria</taxon>
        <taxon>Chromatiales</taxon>
        <taxon>Ectothiorhodospiraceae</taxon>
        <taxon>Sediminicurvatus</taxon>
    </lineage>
</organism>